<accession>A0ACB9E8R7</accession>
<reference evidence="1 2" key="2">
    <citation type="journal article" date="2022" name="Mol. Ecol. Resour.">
        <title>The genomes of chicory, endive, great burdock and yacon provide insights into Asteraceae paleo-polyploidization history and plant inulin production.</title>
        <authorList>
            <person name="Fan W."/>
            <person name="Wang S."/>
            <person name="Wang H."/>
            <person name="Wang A."/>
            <person name="Jiang F."/>
            <person name="Liu H."/>
            <person name="Zhao H."/>
            <person name="Xu D."/>
            <person name="Zhang Y."/>
        </authorList>
    </citation>
    <scope>NUCLEOTIDE SEQUENCE [LARGE SCALE GENOMIC DNA]</scope>
    <source>
        <strain evidence="2">cv. Yunnan</strain>
        <tissue evidence="1">Leaves</tissue>
    </source>
</reference>
<dbReference type="Proteomes" id="UP001056120">
    <property type="component" value="Linkage Group LG18"/>
</dbReference>
<organism evidence="1 2">
    <name type="scientific">Smallanthus sonchifolius</name>
    <dbReference type="NCBI Taxonomy" id="185202"/>
    <lineage>
        <taxon>Eukaryota</taxon>
        <taxon>Viridiplantae</taxon>
        <taxon>Streptophyta</taxon>
        <taxon>Embryophyta</taxon>
        <taxon>Tracheophyta</taxon>
        <taxon>Spermatophyta</taxon>
        <taxon>Magnoliopsida</taxon>
        <taxon>eudicotyledons</taxon>
        <taxon>Gunneridae</taxon>
        <taxon>Pentapetalae</taxon>
        <taxon>asterids</taxon>
        <taxon>campanulids</taxon>
        <taxon>Asterales</taxon>
        <taxon>Asteraceae</taxon>
        <taxon>Asteroideae</taxon>
        <taxon>Heliantheae alliance</taxon>
        <taxon>Millerieae</taxon>
        <taxon>Smallanthus</taxon>
    </lineage>
</organism>
<gene>
    <name evidence="1" type="ORF">L1987_55146</name>
</gene>
<name>A0ACB9E8R7_9ASTR</name>
<reference evidence="2" key="1">
    <citation type="journal article" date="2022" name="Mol. Ecol. Resour.">
        <title>The genomes of chicory, endive, great burdock and yacon provide insights into Asteraceae palaeo-polyploidization history and plant inulin production.</title>
        <authorList>
            <person name="Fan W."/>
            <person name="Wang S."/>
            <person name="Wang H."/>
            <person name="Wang A."/>
            <person name="Jiang F."/>
            <person name="Liu H."/>
            <person name="Zhao H."/>
            <person name="Xu D."/>
            <person name="Zhang Y."/>
        </authorList>
    </citation>
    <scope>NUCLEOTIDE SEQUENCE [LARGE SCALE GENOMIC DNA]</scope>
    <source>
        <strain evidence="2">cv. Yunnan</strain>
    </source>
</reference>
<comment type="caution">
    <text evidence="1">The sequence shown here is derived from an EMBL/GenBank/DDBJ whole genome shotgun (WGS) entry which is preliminary data.</text>
</comment>
<sequence length="79" mass="8879">MILNLHHTDRPANSSPTRMIMLVEPTTAATPARQRQTCKLKSFSDPDSDSYGCILLWRQLGELSKASKCVLELRDYSLA</sequence>
<dbReference type="EMBL" id="CM042035">
    <property type="protein sequence ID" value="KAI3755349.1"/>
    <property type="molecule type" value="Genomic_DNA"/>
</dbReference>
<proteinExistence type="predicted"/>
<evidence type="ECO:0000313" key="2">
    <source>
        <dbReference type="Proteomes" id="UP001056120"/>
    </source>
</evidence>
<protein>
    <submittedName>
        <fullName evidence="1">Uncharacterized protein</fullName>
    </submittedName>
</protein>
<evidence type="ECO:0000313" key="1">
    <source>
        <dbReference type="EMBL" id="KAI3755349.1"/>
    </source>
</evidence>
<keyword evidence="2" id="KW-1185">Reference proteome</keyword>